<dbReference type="GO" id="GO:0004822">
    <property type="term" value="F:isoleucine-tRNA ligase activity"/>
    <property type="evidence" value="ECO:0007669"/>
    <property type="project" value="UniProtKB-UniRule"/>
</dbReference>
<keyword evidence="4" id="KW-0067">ATP-binding</keyword>
<dbReference type="InterPro" id="IPR002301">
    <property type="entry name" value="Ile-tRNA-ligase"/>
</dbReference>
<gene>
    <name evidence="12" type="ORF">A3D44_02890</name>
</gene>
<dbReference type="SUPFAM" id="SSF47323">
    <property type="entry name" value="Anticodon-binding domain of a subclass of class I aminoacyl-tRNA synthetases"/>
    <property type="match status" value="1"/>
</dbReference>
<dbReference type="InterPro" id="IPR014729">
    <property type="entry name" value="Rossmann-like_a/b/a_fold"/>
</dbReference>
<dbReference type="GO" id="GO:0006428">
    <property type="term" value="P:isoleucyl-tRNA aminoacylation"/>
    <property type="evidence" value="ECO:0007669"/>
    <property type="project" value="UniProtKB-UniRule"/>
</dbReference>
<dbReference type="Proteomes" id="UP000178820">
    <property type="component" value="Unassembled WGS sequence"/>
</dbReference>
<evidence type="ECO:0000256" key="1">
    <source>
        <dbReference type="ARBA" id="ARBA00013165"/>
    </source>
</evidence>
<keyword evidence="3" id="KW-0547">Nucleotide-binding</keyword>
<evidence type="ECO:0000256" key="9">
    <source>
        <dbReference type="NCBIfam" id="TIGR00392"/>
    </source>
</evidence>
<evidence type="ECO:0000313" key="13">
    <source>
        <dbReference type="Proteomes" id="UP000178820"/>
    </source>
</evidence>
<dbReference type="EMBL" id="MHOT01000012">
    <property type="protein sequence ID" value="OGZ69375.1"/>
    <property type="molecule type" value="Genomic_DNA"/>
</dbReference>
<evidence type="ECO:0000256" key="3">
    <source>
        <dbReference type="ARBA" id="ARBA00022741"/>
    </source>
</evidence>
<dbReference type="GO" id="GO:0005737">
    <property type="term" value="C:cytoplasm"/>
    <property type="evidence" value="ECO:0007669"/>
    <property type="project" value="UniProtKB-UniRule"/>
</dbReference>
<comment type="catalytic activity">
    <reaction evidence="8">
        <text>tRNA(Ile) + L-isoleucine + ATP = L-isoleucyl-tRNA(Ile) + AMP + diphosphate</text>
        <dbReference type="Rhea" id="RHEA:11060"/>
        <dbReference type="Rhea" id="RHEA-COMP:9666"/>
        <dbReference type="Rhea" id="RHEA-COMP:9695"/>
        <dbReference type="ChEBI" id="CHEBI:30616"/>
        <dbReference type="ChEBI" id="CHEBI:33019"/>
        <dbReference type="ChEBI" id="CHEBI:58045"/>
        <dbReference type="ChEBI" id="CHEBI:78442"/>
        <dbReference type="ChEBI" id="CHEBI:78528"/>
        <dbReference type="ChEBI" id="CHEBI:456215"/>
        <dbReference type="EC" id="6.1.1.5"/>
    </reaction>
</comment>
<evidence type="ECO:0000256" key="7">
    <source>
        <dbReference type="ARBA" id="ARBA00025217"/>
    </source>
</evidence>
<dbReference type="Pfam" id="PF19302">
    <property type="entry name" value="DUF5915"/>
    <property type="match status" value="1"/>
</dbReference>
<dbReference type="CDD" id="cd07961">
    <property type="entry name" value="Anticodon_Ia_Ile_ABEc"/>
    <property type="match status" value="1"/>
</dbReference>
<dbReference type="PANTHER" id="PTHR42780">
    <property type="entry name" value="SOLEUCYL-TRNA SYNTHETASE"/>
    <property type="match status" value="1"/>
</dbReference>
<dbReference type="InterPro" id="IPR033709">
    <property type="entry name" value="Anticodon_Ile_ABEc"/>
</dbReference>
<dbReference type="STRING" id="1802207.A3D44_02890"/>
<dbReference type="Gene3D" id="3.40.50.620">
    <property type="entry name" value="HUPs"/>
    <property type="match status" value="2"/>
</dbReference>
<dbReference type="SUPFAM" id="SSF52374">
    <property type="entry name" value="Nucleotidylyl transferase"/>
    <property type="match status" value="1"/>
</dbReference>
<dbReference type="GO" id="GO:0002161">
    <property type="term" value="F:aminoacyl-tRNA deacylase activity"/>
    <property type="evidence" value="ECO:0007669"/>
    <property type="project" value="InterPro"/>
</dbReference>
<protein>
    <recommendedName>
        <fullName evidence="1 9">Isoleucine--tRNA ligase</fullName>
        <ecNumber evidence="1 9">6.1.1.5</ecNumber>
    </recommendedName>
</protein>
<organism evidence="12 13">
    <name type="scientific">Candidatus Staskawiczbacteria bacterium RIFCSPHIGHO2_02_FULL_42_22</name>
    <dbReference type="NCBI Taxonomy" id="1802207"/>
    <lineage>
        <taxon>Bacteria</taxon>
        <taxon>Candidatus Staskawicziibacteriota</taxon>
    </lineage>
</organism>
<accession>A0A1G2I3P5</accession>
<keyword evidence="2 12" id="KW-0436">Ligase</keyword>
<dbReference type="InterPro" id="IPR013155">
    <property type="entry name" value="M/V/L/I-tRNA-synth_anticd-bd"/>
</dbReference>
<evidence type="ECO:0000256" key="4">
    <source>
        <dbReference type="ARBA" id="ARBA00022840"/>
    </source>
</evidence>
<dbReference type="GO" id="GO:0000049">
    <property type="term" value="F:tRNA binding"/>
    <property type="evidence" value="ECO:0007669"/>
    <property type="project" value="InterPro"/>
</dbReference>
<evidence type="ECO:0000256" key="2">
    <source>
        <dbReference type="ARBA" id="ARBA00022598"/>
    </source>
</evidence>
<evidence type="ECO:0000259" key="10">
    <source>
        <dbReference type="Pfam" id="PF00133"/>
    </source>
</evidence>
<comment type="function">
    <text evidence="7">Catalyzes the attachment of isoleucine to tRNA(Ile). As IleRS can inadvertently accommodate and process structurally similar amino acids such as valine, to avoid such errors it has two additional distinct tRNA(Ile)-dependent editing activities. One activity is designated as 'pretransfer' editing and involves the hydrolysis of activated Val-AMP. The other activity is designated 'posttransfer' editing and involves deacylation of mischarged Val-tRNA(Ile).</text>
</comment>
<name>A0A1G2I3P5_9BACT</name>
<dbReference type="PANTHER" id="PTHR42780:SF1">
    <property type="entry name" value="ISOLEUCINE--TRNA LIGASE, CYTOPLASMIC"/>
    <property type="match status" value="1"/>
</dbReference>
<feature type="domain" description="Aminoacyl-tRNA synthetase class Ia" evidence="10">
    <location>
        <begin position="12"/>
        <end position="651"/>
    </location>
</feature>
<dbReference type="InterPro" id="IPR009008">
    <property type="entry name" value="Val/Leu/Ile-tRNA-synth_edit"/>
</dbReference>
<dbReference type="InterPro" id="IPR023586">
    <property type="entry name" value="Ile-tRNA-ligase_type2"/>
</dbReference>
<evidence type="ECO:0000313" key="12">
    <source>
        <dbReference type="EMBL" id="OGZ69375.1"/>
    </source>
</evidence>
<proteinExistence type="predicted"/>
<dbReference type="GO" id="GO:0005524">
    <property type="term" value="F:ATP binding"/>
    <property type="evidence" value="ECO:0007669"/>
    <property type="project" value="UniProtKB-KW"/>
</dbReference>
<dbReference type="Gene3D" id="1.10.730.10">
    <property type="entry name" value="Isoleucyl-tRNA Synthetase, Domain 1"/>
    <property type="match status" value="1"/>
</dbReference>
<reference evidence="12 13" key="1">
    <citation type="journal article" date="2016" name="Nat. Commun.">
        <title>Thousands of microbial genomes shed light on interconnected biogeochemical processes in an aquifer system.</title>
        <authorList>
            <person name="Anantharaman K."/>
            <person name="Brown C.T."/>
            <person name="Hug L.A."/>
            <person name="Sharon I."/>
            <person name="Castelle C.J."/>
            <person name="Probst A.J."/>
            <person name="Thomas B.C."/>
            <person name="Singh A."/>
            <person name="Wilkins M.J."/>
            <person name="Karaoz U."/>
            <person name="Brodie E.L."/>
            <person name="Williams K.H."/>
            <person name="Hubbard S.S."/>
            <person name="Banfield J.F."/>
        </authorList>
    </citation>
    <scope>NUCLEOTIDE SEQUENCE [LARGE SCALE GENOMIC DNA]</scope>
</reference>
<keyword evidence="6" id="KW-0030">Aminoacyl-tRNA synthetase</keyword>
<dbReference type="PRINTS" id="PR00984">
    <property type="entry name" value="TRNASYNTHILE"/>
</dbReference>
<dbReference type="Pfam" id="PF08264">
    <property type="entry name" value="Anticodon_1"/>
    <property type="match status" value="1"/>
</dbReference>
<dbReference type="Pfam" id="PF00133">
    <property type="entry name" value="tRNA-synt_1"/>
    <property type="match status" value="1"/>
</dbReference>
<sequence length="993" mass="115268">MAYNFPETENKILAFWAENQIFDKLRQKNKKGKPWSFLDGPITANNPMGVHHAWGRTYKDIFQRYHAMQGFDQRYQNGFDCQGLWVEVEVEKELGFKSKKDIEAYGVDKFVQKCKERVLKYSAIQTVQSVRLGQWMDWGNSYYTMSDENNYTIWHFLKKCHDKGYLYKGRDSVPWCPRCGTAISQHEILTEEYKEIVHDSIYFQLPIIGRDNEYLLVWTTTPWTLPANIAVAVDEKIDYVLVEENSGMKFWVAEALVSKIFKEEHKILKNVKGDKLVGLKYAWAFDDLPRVKSVAEKNPDTFHTVIATDDRIMPITTEDGTGLVHTAVSAGAEDFKLGKKLGLPFIEIIDEGAVYLDGLGKLSGDNAKQRPEIIFDYLRSELENQKQWVFKIESYKHRYPTCWRCKTELVWRVVDEWYISMEKLRAPLEKIVEEITWIPGFGKERELDWIKNMHDWLISKKRYWGLTLPIYECECGHFEVIGSREELKKRAVEGWEKFAAVGDPRPGEPGREGNTPHKPWVDFVKIKCKKCKKMVSRIRDVGNPWLDAGIVPFSTMQYVADKKYWKKWFPAKVVAECFPGQFKNWFYSLLVMSAVLEDMAPIETIFGYALVKDEKGQEMHKSSGNAILLDEAIEKVGADPMRWMYAKANPAENLLFGYKALQEVQRKLLTLQNVYTFFTTYVDKKDFPLPAEALRAGQAPAGRSQNILDRWIISKMDHLMGVVKFNLDKYDVARAALAIEDFFINDLSLWYLRRSRKRFHEESSGRKEAIEALYYVLLNTTKIMAPVMPFFAEEMYQSLRSNSKLEMPESVHLCDWPTLKTHNTDLELEQRMDEVRNIVTLALAERAAKAIKVRQPLTKLKVKSQKLKVLGEELLELIKDEVNVKEIVFDGTIKQDIELDVTITQELKEEGMVRDLIRSVQDLRKEEGLKPEDKISVWLNGSNDIIAIVQKNRPLLLKEIRATQMFANQEIQVTSKDVVIDNQKISLIIKKID</sequence>
<evidence type="ECO:0000256" key="6">
    <source>
        <dbReference type="ARBA" id="ARBA00023146"/>
    </source>
</evidence>
<evidence type="ECO:0000256" key="5">
    <source>
        <dbReference type="ARBA" id="ARBA00022917"/>
    </source>
</evidence>
<dbReference type="InterPro" id="IPR002300">
    <property type="entry name" value="aa-tRNA-synth_Ia"/>
</dbReference>
<dbReference type="EC" id="6.1.1.5" evidence="1 9"/>
<dbReference type="NCBIfam" id="TIGR00392">
    <property type="entry name" value="ileS"/>
    <property type="match status" value="1"/>
</dbReference>
<evidence type="ECO:0000259" key="11">
    <source>
        <dbReference type="Pfam" id="PF08264"/>
    </source>
</evidence>
<keyword evidence="5" id="KW-0648">Protein biosynthesis</keyword>
<comment type="caution">
    <text evidence="12">The sequence shown here is derived from an EMBL/GenBank/DDBJ whole genome shotgun (WGS) entry which is preliminary data.</text>
</comment>
<dbReference type="SUPFAM" id="SSF50677">
    <property type="entry name" value="ValRS/IleRS/LeuRS editing domain"/>
    <property type="match status" value="1"/>
</dbReference>
<dbReference type="AlphaFoldDB" id="A0A1G2I3P5"/>
<evidence type="ECO:0000256" key="8">
    <source>
        <dbReference type="ARBA" id="ARBA00048359"/>
    </source>
</evidence>
<feature type="domain" description="Methionyl/Valyl/Leucyl/Isoleucyl-tRNA synthetase anticodon-binding" evidence="11">
    <location>
        <begin position="709"/>
        <end position="858"/>
    </location>
</feature>
<dbReference type="Gene3D" id="3.90.740.10">
    <property type="entry name" value="Valyl/Leucyl/Isoleucyl-tRNA synthetase, editing domain"/>
    <property type="match status" value="1"/>
</dbReference>
<dbReference type="InterPro" id="IPR009080">
    <property type="entry name" value="tRNAsynth_Ia_anticodon-bd"/>
</dbReference>